<dbReference type="Proteomes" id="UP001460888">
    <property type="component" value="Unassembled WGS sequence"/>
</dbReference>
<feature type="compositionally biased region" description="Polar residues" evidence="1">
    <location>
        <begin position="41"/>
        <end position="50"/>
    </location>
</feature>
<gene>
    <name evidence="3" type="ORF">SADO_14969</name>
</gene>
<evidence type="ECO:0000313" key="3">
    <source>
        <dbReference type="EMBL" id="MES1930562.1"/>
    </source>
</evidence>
<accession>A0ABV2B3U3</accession>
<comment type="caution">
    <text evidence="3">The sequence shown here is derived from an EMBL/GenBank/DDBJ whole genome shotgun (WGS) entry which is preliminary data.</text>
</comment>
<name>A0ABV2B3U3_9GAMM</name>
<dbReference type="RefSeq" id="WP_353112877.1">
    <property type="nucleotide sequence ID" value="NZ_APND01000005.1"/>
</dbReference>
<protein>
    <submittedName>
        <fullName evidence="3">Uncharacterized protein</fullName>
    </submittedName>
</protein>
<evidence type="ECO:0000256" key="2">
    <source>
        <dbReference type="SAM" id="SignalP"/>
    </source>
</evidence>
<keyword evidence="2" id="KW-0732">Signal</keyword>
<evidence type="ECO:0000256" key="1">
    <source>
        <dbReference type="SAM" id="MobiDB-lite"/>
    </source>
</evidence>
<keyword evidence="4" id="KW-1185">Reference proteome</keyword>
<dbReference type="EMBL" id="APND01000005">
    <property type="protein sequence ID" value="MES1930562.1"/>
    <property type="molecule type" value="Genomic_DNA"/>
</dbReference>
<evidence type="ECO:0000313" key="4">
    <source>
        <dbReference type="Proteomes" id="UP001460888"/>
    </source>
</evidence>
<feature type="region of interest" description="Disordered" evidence="1">
    <location>
        <begin position="40"/>
        <end position="129"/>
    </location>
</feature>
<reference evidence="3 4" key="1">
    <citation type="submission" date="2013-03" db="EMBL/GenBank/DDBJ databases">
        <title>Salinisphaera dokdonensis CL-ES53 Genome Sequencing.</title>
        <authorList>
            <person name="Li C."/>
            <person name="Lai Q."/>
            <person name="Shao Z."/>
        </authorList>
    </citation>
    <scope>NUCLEOTIDE SEQUENCE [LARGE SCALE GENOMIC DNA]</scope>
    <source>
        <strain evidence="3 4">CL-ES53</strain>
    </source>
</reference>
<sequence>MQNRTVTRIASVAVLASLLGFSTLGFAQSEAVEAMNARADQATTATTSPQAHPMADALAADLDAHNKQDTEGRLPETHVPADEAPQQVAQQTRQLSADLDAYNASATDGLVPSTHMPANADNHSADPQAQELAAELTRYNQSGGSLNSVRF</sequence>
<feature type="chain" id="PRO_5045414359" evidence="2">
    <location>
        <begin position="28"/>
        <end position="151"/>
    </location>
</feature>
<organism evidence="3 4">
    <name type="scientific">Salinisphaera dokdonensis CL-ES53</name>
    <dbReference type="NCBI Taxonomy" id="1304272"/>
    <lineage>
        <taxon>Bacteria</taxon>
        <taxon>Pseudomonadati</taxon>
        <taxon>Pseudomonadota</taxon>
        <taxon>Gammaproteobacteria</taxon>
        <taxon>Salinisphaerales</taxon>
        <taxon>Salinisphaeraceae</taxon>
        <taxon>Salinisphaera</taxon>
    </lineage>
</organism>
<feature type="compositionally biased region" description="Basic and acidic residues" evidence="1">
    <location>
        <begin position="62"/>
        <end position="81"/>
    </location>
</feature>
<proteinExistence type="predicted"/>
<feature type="signal peptide" evidence="2">
    <location>
        <begin position="1"/>
        <end position="27"/>
    </location>
</feature>